<accession>M7PHE1</accession>
<proteinExistence type="predicted"/>
<dbReference type="OMA" id="NSHYIWA"/>
<dbReference type="Proteomes" id="UP000011958">
    <property type="component" value="Unassembled WGS sequence"/>
</dbReference>
<sequence length="752" mass="86892">MGSISEPYFLTRIPYPINSKFAKQCQIANVFPKGYHEIVIAINGVGINIYDADSGQIITNYPVNGNTQFSCAPISIRKETNKKRTTIAGSVEINTRNRKLLLWIEKSNLDVQFKFINIKSKVINIQLLQDYIISFFESGEIIQYNSNMDIICKVSTDISNIVHCGQIKLKLPYEIFSIENKEEDIVYKISIEDSRIIIINIFQICETRCTELNTITGILAMDFHINHRIALTEKSIIYHLTSTHLFTYILTSSNIEFKSKTKFSKELSIPFFLEIFHNHHIIICTADKILLFDALYQVFFFSREITHINTAPIIIHTSESSKFRNALLVLSNTEFLILSTISSPKNSFLIDMLGKVDDKKESNIMVINSVTSFEKKRSNVLILESPKKTKKYLKEQEKLAKSFLLKLKKYSLLKDGNKFDIFFFKYFNTKKFSNNLQNKDFSKGNGYSKSNTQSRKIELSPQILEKIARMIFVPPKKEDMHNLNKTAKFQILFYPKKTLNYLIRVVPLSLLKSDFSGFINAIVTLDSSLLLNLFLSSDLLPPRELASALKYVLNKDPVDMKIFKKVSKMMNNYTEEQIISALKTEFTGNEIEKLINLLGKQILKTESKKLKKLSYIRDELVIYRMLENSLDTIGICGITMQNIRPSFFDVTYNILKKTINETIDINYIINMLDELIRRAGGHKNINQKYQEFKLNQSNNINLKKNTRSRAVALSNQLSCRSALQENHLKTKRARAYQKNFFVGKYSIERLEL</sequence>
<dbReference type="STRING" id="1069680.M7PHE1"/>
<evidence type="ECO:0000313" key="1">
    <source>
        <dbReference type="EMBL" id="EMR09869.1"/>
    </source>
</evidence>
<dbReference type="AlphaFoldDB" id="M7PHE1"/>
<dbReference type="VEuPathDB" id="FungiDB:PNEG_02050"/>
<keyword evidence="2" id="KW-1185">Reference proteome</keyword>
<dbReference type="GeneID" id="19895744"/>
<protein>
    <submittedName>
        <fullName evidence="1">Uncharacterized protein</fullName>
    </submittedName>
</protein>
<reference evidence="2" key="1">
    <citation type="journal article" date="2016" name="Nat. Commun.">
        <title>Genome analysis of three Pneumocystis species reveals adaptation mechanisms to life exclusively in mammalian hosts.</title>
        <authorList>
            <person name="Ma L."/>
            <person name="Chen Z."/>
            <person name="Huang D.W."/>
            <person name="Kutty G."/>
            <person name="Ishihara M."/>
            <person name="Wang H."/>
            <person name="Abouelleil A."/>
            <person name="Bishop L."/>
            <person name="Davey E."/>
            <person name="Deng R."/>
            <person name="Deng X."/>
            <person name="Fan L."/>
            <person name="Fantoni G."/>
            <person name="Fitzgerald M."/>
            <person name="Gogineni E."/>
            <person name="Goldberg J.M."/>
            <person name="Handley G."/>
            <person name="Hu X."/>
            <person name="Huber C."/>
            <person name="Jiao X."/>
            <person name="Jones K."/>
            <person name="Levin J.Z."/>
            <person name="Liu Y."/>
            <person name="Macdonald P."/>
            <person name="Melnikov A."/>
            <person name="Raley C."/>
            <person name="Sassi M."/>
            <person name="Sherman B.T."/>
            <person name="Song X."/>
            <person name="Sykes S."/>
            <person name="Tran B."/>
            <person name="Walsh L."/>
            <person name="Xia Y."/>
            <person name="Yang J."/>
            <person name="Young S."/>
            <person name="Zeng Q."/>
            <person name="Zheng X."/>
            <person name="Stephens R."/>
            <person name="Nusbaum C."/>
            <person name="Birren B.W."/>
            <person name="Azadi P."/>
            <person name="Lempicki R.A."/>
            <person name="Cuomo C.A."/>
            <person name="Kovacs J.A."/>
        </authorList>
    </citation>
    <scope>NUCLEOTIDE SEQUENCE [LARGE SCALE GENOMIC DNA]</scope>
    <source>
        <strain evidence="2">B123</strain>
    </source>
</reference>
<organism evidence="1 2">
    <name type="scientific">Pneumocystis murina (strain B123)</name>
    <name type="common">Mouse pneumocystis pneumonia agent</name>
    <name type="synonym">Pneumocystis carinii f. sp. muris</name>
    <dbReference type="NCBI Taxonomy" id="1069680"/>
    <lineage>
        <taxon>Eukaryota</taxon>
        <taxon>Fungi</taxon>
        <taxon>Dikarya</taxon>
        <taxon>Ascomycota</taxon>
        <taxon>Taphrinomycotina</taxon>
        <taxon>Pneumocystomycetes</taxon>
        <taxon>Pneumocystaceae</taxon>
        <taxon>Pneumocystis</taxon>
    </lineage>
</organism>
<comment type="caution">
    <text evidence="1">The sequence shown here is derived from an EMBL/GenBank/DDBJ whole genome shotgun (WGS) entry which is preliminary data.</text>
</comment>
<dbReference type="OrthoDB" id="5364661at2759"/>
<gene>
    <name evidence="1" type="ORF">PNEG_02050</name>
</gene>
<dbReference type="RefSeq" id="XP_007874030.1">
    <property type="nucleotide sequence ID" value="XM_007875839.1"/>
</dbReference>
<dbReference type="eggNOG" id="ENOG502R7E4">
    <property type="taxonomic scope" value="Eukaryota"/>
</dbReference>
<name>M7PHE1_PNEMU</name>
<evidence type="ECO:0000313" key="2">
    <source>
        <dbReference type="Proteomes" id="UP000011958"/>
    </source>
</evidence>
<dbReference type="HOGENOM" id="CLU_370103_0_0_1"/>
<dbReference type="EMBL" id="AFWA02000009">
    <property type="protein sequence ID" value="EMR09869.1"/>
    <property type="molecule type" value="Genomic_DNA"/>
</dbReference>